<protein>
    <submittedName>
        <fullName evidence="2">Uncharacterized protein</fullName>
    </submittedName>
</protein>
<reference evidence="2" key="1">
    <citation type="submission" date="2019-04" db="EMBL/GenBank/DDBJ databases">
        <title>Friends and foes A comparative genomics study of 23 Aspergillus species from section Flavi.</title>
        <authorList>
            <consortium name="DOE Joint Genome Institute"/>
            <person name="Kjaerbolling I."/>
            <person name="Vesth T."/>
            <person name="Frisvad J.C."/>
            <person name="Nybo J.L."/>
            <person name="Theobald S."/>
            <person name="Kildgaard S."/>
            <person name="Isbrandt T."/>
            <person name="Kuo A."/>
            <person name="Sato A."/>
            <person name="Lyhne E.K."/>
            <person name="Kogle M.E."/>
            <person name="Wiebenga A."/>
            <person name="Kun R.S."/>
            <person name="Lubbers R.J."/>
            <person name="Makela M.R."/>
            <person name="Barry K."/>
            <person name="Chovatia M."/>
            <person name="Clum A."/>
            <person name="Daum C."/>
            <person name="Haridas S."/>
            <person name="He G."/>
            <person name="LaButti K."/>
            <person name="Lipzen A."/>
            <person name="Mondo S."/>
            <person name="Riley R."/>
            <person name="Salamov A."/>
            <person name="Simmons B.A."/>
            <person name="Magnuson J.K."/>
            <person name="Henrissat B."/>
            <person name="Mortensen U.H."/>
            <person name="Larsen T.O."/>
            <person name="Devries R.P."/>
            <person name="Grigoriev I.V."/>
            <person name="Machida M."/>
            <person name="Baker S.E."/>
            <person name="Andersen M.R."/>
        </authorList>
    </citation>
    <scope>NUCLEOTIDE SEQUENCE</scope>
    <source>
        <strain evidence="2">CBS 117612</strain>
    </source>
</reference>
<keyword evidence="1" id="KW-0812">Transmembrane</keyword>
<organism evidence="2">
    <name type="scientific">Aspergillus arachidicola</name>
    <dbReference type="NCBI Taxonomy" id="656916"/>
    <lineage>
        <taxon>Eukaryota</taxon>
        <taxon>Fungi</taxon>
        <taxon>Dikarya</taxon>
        <taxon>Ascomycota</taxon>
        <taxon>Pezizomycotina</taxon>
        <taxon>Eurotiomycetes</taxon>
        <taxon>Eurotiomycetidae</taxon>
        <taxon>Eurotiales</taxon>
        <taxon>Aspergillaceae</taxon>
        <taxon>Aspergillus</taxon>
        <taxon>Aspergillus subgen. Circumdati</taxon>
    </lineage>
</organism>
<keyword evidence="1" id="KW-1133">Transmembrane helix</keyword>
<sequence length="107" mass="12125">MIVSDAFHASWASGLQCGKPLRTKYGRLLPLFAGGTRTEPSITVLNVSNAGKFHRSKQYRSFLWLWIFLEDLASLTMWPWVPRVHLLIDSVCTAIGSIKFQEDRSSL</sequence>
<evidence type="ECO:0000256" key="1">
    <source>
        <dbReference type="SAM" id="Phobius"/>
    </source>
</evidence>
<dbReference type="AlphaFoldDB" id="A0A5N6YEN2"/>
<gene>
    <name evidence="2" type="ORF">BDV24DRAFT_127792</name>
</gene>
<dbReference type="EMBL" id="ML737126">
    <property type="protein sequence ID" value="KAE8343912.1"/>
    <property type="molecule type" value="Genomic_DNA"/>
</dbReference>
<evidence type="ECO:0000313" key="2">
    <source>
        <dbReference type="EMBL" id="KAE8343912.1"/>
    </source>
</evidence>
<name>A0A5N6YEN2_9EURO</name>
<keyword evidence="1" id="KW-0472">Membrane</keyword>
<proteinExistence type="predicted"/>
<feature type="transmembrane region" description="Helical" evidence="1">
    <location>
        <begin position="62"/>
        <end position="81"/>
    </location>
</feature>
<accession>A0A5N6YEN2</accession>
<dbReference type="Proteomes" id="UP000325558">
    <property type="component" value="Unassembled WGS sequence"/>
</dbReference>